<accession>A0A6G8IIS6</accession>
<sequence>MSPSDDASLVLVERPQSGCALVILNRPRVRNALSMALRRQLVQVFADLREDTALRAVVLTGAGDAFCAGLDLKELGGARDPGSTIQSGPQEDPTHAIKDFPWPVIAAVNGPAITGGFELALACDFLVASTRARFADTHARVGVMPGWGLSQKLQRLIGVGRAKEMAFTGNFIDAQQALAWGLVNRVVTPEALLSQSLQLAADMAGVLPQALRTYKALIDEGGALPLGEALQLERERCKQWAQRMDAGAVEAQRQAVIERGRGQT</sequence>
<evidence type="ECO:0000256" key="1">
    <source>
        <dbReference type="ARBA" id="ARBA00005254"/>
    </source>
</evidence>
<dbReference type="Pfam" id="PF00378">
    <property type="entry name" value="ECH_1"/>
    <property type="match status" value="1"/>
</dbReference>
<name>A0A6G8IIS6_9BURK</name>
<proteinExistence type="inferred from homology"/>
<dbReference type="Gene3D" id="3.90.226.10">
    <property type="entry name" value="2-enoyl-CoA Hydratase, Chain A, domain 1"/>
    <property type="match status" value="1"/>
</dbReference>
<dbReference type="SUPFAM" id="SSF52096">
    <property type="entry name" value="ClpP/crotonase"/>
    <property type="match status" value="1"/>
</dbReference>
<dbReference type="PANTHER" id="PTHR43802:SF1">
    <property type="entry name" value="IP11341P-RELATED"/>
    <property type="match status" value="1"/>
</dbReference>
<dbReference type="InterPro" id="IPR029045">
    <property type="entry name" value="ClpP/crotonase-like_dom_sf"/>
</dbReference>
<dbReference type="EMBL" id="CP049989">
    <property type="protein sequence ID" value="QIM53117.1"/>
    <property type="molecule type" value="Genomic_DNA"/>
</dbReference>
<reference evidence="3 4" key="1">
    <citation type="submission" date="2020-03" db="EMBL/GenBank/DDBJ databases">
        <title>Hydrogenophaga sp. nov. isolated from cyanobacterial mat.</title>
        <authorList>
            <person name="Thorat V."/>
            <person name="Kirdat K."/>
            <person name="Tiwarekar B."/>
            <person name="Costa E.D."/>
            <person name="Yadav A."/>
        </authorList>
    </citation>
    <scope>NUCLEOTIDE SEQUENCE [LARGE SCALE GENOMIC DNA]</scope>
    <source>
        <strain evidence="3 4">BA0156</strain>
    </source>
</reference>
<dbReference type="RefSeq" id="WP_166227881.1">
    <property type="nucleotide sequence ID" value="NZ_CP049989.1"/>
</dbReference>
<keyword evidence="2 3" id="KW-0456">Lyase</keyword>
<dbReference type="Proteomes" id="UP000503162">
    <property type="component" value="Chromosome"/>
</dbReference>
<keyword evidence="4" id="KW-1185">Reference proteome</keyword>
<gene>
    <name evidence="3" type="ORF">G9Q37_13655</name>
</gene>
<dbReference type="FunFam" id="3.90.226.10:FF:000009">
    <property type="entry name" value="Carnitinyl-CoA dehydratase"/>
    <property type="match status" value="1"/>
</dbReference>
<dbReference type="CDD" id="cd06558">
    <property type="entry name" value="crotonase-like"/>
    <property type="match status" value="1"/>
</dbReference>
<dbReference type="PANTHER" id="PTHR43802">
    <property type="entry name" value="ENOYL-COA HYDRATASE"/>
    <property type="match status" value="1"/>
</dbReference>
<organism evidence="3 4">
    <name type="scientific">Hydrogenophaga crocea</name>
    <dbReference type="NCBI Taxonomy" id="2716225"/>
    <lineage>
        <taxon>Bacteria</taxon>
        <taxon>Pseudomonadati</taxon>
        <taxon>Pseudomonadota</taxon>
        <taxon>Betaproteobacteria</taxon>
        <taxon>Burkholderiales</taxon>
        <taxon>Comamonadaceae</taxon>
        <taxon>Hydrogenophaga</taxon>
    </lineage>
</organism>
<evidence type="ECO:0000256" key="2">
    <source>
        <dbReference type="ARBA" id="ARBA00023239"/>
    </source>
</evidence>
<evidence type="ECO:0000313" key="3">
    <source>
        <dbReference type="EMBL" id="QIM53117.1"/>
    </source>
</evidence>
<dbReference type="EC" id="4.2.1.17" evidence="3"/>
<protein>
    <submittedName>
        <fullName evidence="3">Enoyl-CoA hydratase</fullName>
        <ecNumber evidence="3">4.2.1.17</ecNumber>
    </submittedName>
</protein>
<comment type="similarity">
    <text evidence="1">Belongs to the enoyl-CoA hydratase/isomerase family.</text>
</comment>
<evidence type="ECO:0000313" key="4">
    <source>
        <dbReference type="Proteomes" id="UP000503162"/>
    </source>
</evidence>
<dbReference type="NCBIfam" id="NF004840">
    <property type="entry name" value="PRK06190.1"/>
    <property type="match status" value="1"/>
</dbReference>
<dbReference type="GO" id="GO:0004300">
    <property type="term" value="F:enoyl-CoA hydratase activity"/>
    <property type="evidence" value="ECO:0007669"/>
    <property type="project" value="UniProtKB-EC"/>
</dbReference>
<dbReference type="KEGG" id="hcz:G9Q37_13655"/>
<dbReference type="InterPro" id="IPR001753">
    <property type="entry name" value="Enoyl-CoA_hydra/iso"/>
</dbReference>
<dbReference type="AlphaFoldDB" id="A0A6G8IIS6"/>